<keyword evidence="1" id="KW-0812">Transmembrane</keyword>
<dbReference type="EMBL" id="AZFM01000017">
    <property type="protein sequence ID" value="KRL89839.1"/>
    <property type="molecule type" value="Genomic_DNA"/>
</dbReference>
<dbReference type="OrthoDB" id="2326357at2"/>
<dbReference type="RefSeq" id="WP_157046788.1">
    <property type="nucleotide sequence ID" value="NZ_AZFM01000017.1"/>
</dbReference>
<protein>
    <submittedName>
        <fullName evidence="2">Uncharacterized protein</fullName>
    </submittedName>
</protein>
<sequence length="131" mass="14872">MANGLNLILNDNYYSWPPDMAPFYNSDFVGTWALFTGLGLIYVAVQRKFPDKANIVWLLSACGFLGFTGFLELAHGFVFHNPHMLGYGMTLITVLLINFYIIGSNTISSRKLTGEQEHKLEERDTKMKESR</sequence>
<keyword evidence="1" id="KW-0472">Membrane</keyword>
<dbReference type="AlphaFoldDB" id="A0A0R1U929"/>
<evidence type="ECO:0000313" key="2">
    <source>
        <dbReference type="EMBL" id="KRL89839.1"/>
    </source>
</evidence>
<feature type="transmembrane region" description="Helical" evidence="1">
    <location>
        <begin position="55"/>
        <end position="78"/>
    </location>
</feature>
<name>A0A0R1U929_9LACO</name>
<evidence type="ECO:0000313" key="3">
    <source>
        <dbReference type="Proteomes" id="UP000051036"/>
    </source>
</evidence>
<comment type="caution">
    <text evidence="2">The sequence shown here is derived from an EMBL/GenBank/DDBJ whole genome shotgun (WGS) entry which is preliminary data.</text>
</comment>
<keyword evidence="3" id="KW-1185">Reference proteome</keyword>
<gene>
    <name evidence="2" type="ORF">FC46_GL000487</name>
</gene>
<keyword evidence="1" id="KW-1133">Transmembrane helix</keyword>
<accession>A0A0R1U929</accession>
<feature type="transmembrane region" description="Helical" evidence="1">
    <location>
        <begin position="84"/>
        <end position="102"/>
    </location>
</feature>
<dbReference type="STRING" id="1423763.FC46_GL000487"/>
<dbReference type="Proteomes" id="UP000051036">
    <property type="component" value="Unassembled WGS sequence"/>
</dbReference>
<dbReference type="PATRIC" id="fig|1423763.3.peg.491"/>
<feature type="transmembrane region" description="Helical" evidence="1">
    <location>
        <begin position="23"/>
        <end position="43"/>
    </location>
</feature>
<evidence type="ECO:0000256" key="1">
    <source>
        <dbReference type="SAM" id="Phobius"/>
    </source>
</evidence>
<reference evidence="2 3" key="1">
    <citation type="journal article" date="2015" name="Genome Announc.">
        <title>Expanding the biotechnology potential of lactobacilli through comparative genomics of 213 strains and associated genera.</title>
        <authorList>
            <person name="Sun Z."/>
            <person name="Harris H.M."/>
            <person name="McCann A."/>
            <person name="Guo C."/>
            <person name="Argimon S."/>
            <person name="Zhang W."/>
            <person name="Yang X."/>
            <person name="Jeffery I.B."/>
            <person name="Cooney J.C."/>
            <person name="Kagawa T.F."/>
            <person name="Liu W."/>
            <person name="Song Y."/>
            <person name="Salvetti E."/>
            <person name="Wrobel A."/>
            <person name="Rasinkangas P."/>
            <person name="Parkhill J."/>
            <person name="Rea M.C."/>
            <person name="O'Sullivan O."/>
            <person name="Ritari J."/>
            <person name="Douillard F.P."/>
            <person name="Paul Ross R."/>
            <person name="Yang R."/>
            <person name="Briner A.E."/>
            <person name="Felis G.E."/>
            <person name="de Vos W.M."/>
            <person name="Barrangou R."/>
            <person name="Klaenhammer T.R."/>
            <person name="Caufield P.W."/>
            <person name="Cui Y."/>
            <person name="Zhang H."/>
            <person name="O'Toole P.W."/>
        </authorList>
    </citation>
    <scope>NUCLEOTIDE SEQUENCE [LARGE SCALE GENOMIC DNA]</scope>
    <source>
        <strain evidence="2 3">DSM 16043</strain>
    </source>
</reference>
<organism evidence="2 3">
    <name type="scientific">Lactobacillus kalixensis DSM 16043</name>
    <dbReference type="NCBI Taxonomy" id="1423763"/>
    <lineage>
        <taxon>Bacteria</taxon>
        <taxon>Bacillati</taxon>
        <taxon>Bacillota</taxon>
        <taxon>Bacilli</taxon>
        <taxon>Lactobacillales</taxon>
        <taxon>Lactobacillaceae</taxon>
        <taxon>Lactobacillus</taxon>
    </lineage>
</organism>
<proteinExistence type="predicted"/>